<comment type="caution">
    <text evidence="2">The sequence shown here is derived from an EMBL/GenBank/DDBJ whole genome shotgun (WGS) entry which is preliminary data.</text>
</comment>
<organism evidence="2 3">
    <name type="scientific">Mesotoga prima</name>
    <dbReference type="NCBI Taxonomy" id="1184387"/>
    <lineage>
        <taxon>Bacteria</taxon>
        <taxon>Thermotogati</taxon>
        <taxon>Thermotogota</taxon>
        <taxon>Thermotogae</taxon>
        <taxon>Kosmotogales</taxon>
        <taxon>Kosmotogaceae</taxon>
        <taxon>Mesotoga</taxon>
    </lineage>
</organism>
<gene>
    <name evidence="2" type="ORF">XD94_1032</name>
</gene>
<dbReference type="PATRIC" id="fig|1184387.3.peg.1448"/>
<evidence type="ECO:0000313" key="2">
    <source>
        <dbReference type="EMBL" id="KUK80342.1"/>
    </source>
</evidence>
<proteinExistence type="predicted"/>
<evidence type="ECO:0000259" key="1">
    <source>
        <dbReference type="Pfam" id="PF01909"/>
    </source>
</evidence>
<dbReference type="InterPro" id="IPR002934">
    <property type="entry name" value="Polymerase_NTP_transf_dom"/>
</dbReference>
<feature type="domain" description="Polymerase nucleotidyl transferase" evidence="1">
    <location>
        <begin position="9"/>
        <end position="77"/>
    </location>
</feature>
<dbReference type="AlphaFoldDB" id="A0A101HNU4"/>
<evidence type="ECO:0000313" key="3">
    <source>
        <dbReference type="Proteomes" id="UP000054092"/>
    </source>
</evidence>
<dbReference type="Gene3D" id="3.30.460.10">
    <property type="entry name" value="Beta Polymerase, domain 2"/>
    <property type="match status" value="1"/>
</dbReference>
<sequence>MVDNDLNLLLDQIVQLASPLRVLLFGSRARGEGSVTSDYDLLVIVKDGEGRRRTAQMLYREIKGVKTPFDLIVATESDIANYADNPFMVFNSALKEGIELYAS</sequence>
<dbReference type="Pfam" id="PF01909">
    <property type="entry name" value="NTP_transf_2"/>
    <property type="match status" value="1"/>
</dbReference>
<dbReference type="PANTHER" id="PTHR37030:SF1">
    <property type="entry name" value="NUCLEOTIDYLTRANSFERASE"/>
    <property type="match status" value="1"/>
</dbReference>
<dbReference type="CDD" id="cd05403">
    <property type="entry name" value="NT_KNTase_like"/>
    <property type="match status" value="1"/>
</dbReference>
<accession>A0A101HNU4</accession>
<dbReference type="InterPro" id="IPR043519">
    <property type="entry name" value="NT_sf"/>
</dbReference>
<dbReference type="EMBL" id="LGGP01000170">
    <property type="protein sequence ID" value="KUK80342.1"/>
    <property type="molecule type" value="Genomic_DNA"/>
</dbReference>
<dbReference type="SUPFAM" id="SSF81301">
    <property type="entry name" value="Nucleotidyltransferase"/>
    <property type="match status" value="1"/>
</dbReference>
<keyword evidence="2" id="KW-0808">Transferase</keyword>
<dbReference type="GO" id="GO:0016779">
    <property type="term" value="F:nucleotidyltransferase activity"/>
    <property type="evidence" value="ECO:0007669"/>
    <property type="project" value="InterPro"/>
</dbReference>
<protein>
    <submittedName>
        <fullName evidence="2">Nucleotidyltransferase</fullName>
    </submittedName>
</protein>
<dbReference type="Proteomes" id="UP000054092">
    <property type="component" value="Unassembled WGS sequence"/>
</dbReference>
<reference evidence="3" key="1">
    <citation type="journal article" date="2015" name="MBio">
        <title>Genome-Resolved Metagenomic Analysis Reveals Roles for Candidate Phyla and Other Microbial Community Members in Biogeochemical Transformations in Oil Reservoirs.</title>
        <authorList>
            <person name="Hu P."/>
            <person name="Tom L."/>
            <person name="Singh A."/>
            <person name="Thomas B.C."/>
            <person name="Baker B.J."/>
            <person name="Piceno Y.M."/>
            <person name="Andersen G.L."/>
            <person name="Banfield J.F."/>
        </authorList>
    </citation>
    <scope>NUCLEOTIDE SEQUENCE [LARGE SCALE GENOMIC DNA]</scope>
</reference>
<dbReference type="PANTHER" id="PTHR37030">
    <property type="entry name" value="NUCLEOTIDYLTRANSFERASE"/>
    <property type="match status" value="1"/>
</dbReference>
<name>A0A101HNU4_9BACT</name>